<dbReference type="RefSeq" id="WP_152118938.1">
    <property type="nucleotide sequence ID" value="NZ_QJOW01000001.1"/>
</dbReference>
<comment type="caution">
    <text evidence="2">The sequence shown here is derived from an EMBL/GenBank/DDBJ whole genome shotgun (WGS) entry which is preliminary data.</text>
</comment>
<proteinExistence type="predicted"/>
<feature type="transmembrane region" description="Helical" evidence="1">
    <location>
        <begin position="38"/>
        <end position="58"/>
    </location>
</feature>
<gene>
    <name evidence="2" type="ORF">DM867_06295</name>
    <name evidence="3" type="ORF">DMP03_01330</name>
</gene>
<evidence type="ECO:0000313" key="3">
    <source>
        <dbReference type="EMBL" id="KAB7518036.1"/>
    </source>
</evidence>
<keyword evidence="1" id="KW-0812">Transmembrane</keyword>
<dbReference type="Proteomes" id="UP000326865">
    <property type="component" value="Unassembled WGS sequence"/>
</dbReference>
<feature type="transmembrane region" description="Helical" evidence="1">
    <location>
        <begin position="104"/>
        <end position="127"/>
    </location>
</feature>
<dbReference type="AlphaFoldDB" id="A0A5N5U7Y3"/>
<evidence type="ECO:0000313" key="4">
    <source>
        <dbReference type="Proteomes" id="UP000326302"/>
    </source>
</evidence>
<keyword evidence="1" id="KW-0472">Membrane</keyword>
<dbReference type="Proteomes" id="UP000326302">
    <property type="component" value="Unassembled WGS sequence"/>
</dbReference>
<organism evidence="2 5">
    <name type="scientific">Halosegnis rubeus</name>
    <dbReference type="NCBI Taxonomy" id="2212850"/>
    <lineage>
        <taxon>Archaea</taxon>
        <taxon>Methanobacteriati</taxon>
        <taxon>Methanobacteriota</taxon>
        <taxon>Stenosarchaea group</taxon>
        <taxon>Halobacteria</taxon>
        <taxon>Halobacteriales</taxon>
        <taxon>Natronomonadaceae</taxon>
        <taxon>Halosegnis</taxon>
    </lineage>
</organism>
<feature type="transmembrane region" description="Helical" evidence="1">
    <location>
        <begin position="155"/>
        <end position="173"/>
    </location>
</feature>
<protein>
    <recommendedName>
        <fullName evidence="6">PH domain-containing protein</fullName>
    </recommendedName>
</protein>
<accession>A0A5N5UH22</accession>
<feature type="transmembrane region" description="Helical" evidence="1">
    <location>
        <begin position="79"/>
        <end position="98"/>
    </location>
</feature>
<reference evidence="4 5" key="1">
    <citation type="submission" date="2019-10" db="EMBL/GenBank/DDBJ databases">
        <title>Unraveling microbial dark matter from salterns through culturing: the case of the genus Halosegnis.</title>
        <authorList>
            <person name="Duran-Viseras A."/>
            <person name="Andrei A.-S."/>
            <person name="Vera-Gargallo B."/>
            <person name="Ghai R."/>
            <person name="Sanchez-Porro C."/>
            <person name="Ventosa A."/>
        </authorList>
    </citation>
    <scope>NUCLEOTIDE SEQUENCE [LARGE SCALE GENOMIC DNA]</scope>
    <source>
        <strain evidence="3 4">F17-44</strain>
        <strain evidence="2 5">F18-79</strain>
    </source>
</reference>
<dbReference type="OrthoDB" id="380252at2157"/>
<dbReference type="EMBL" id="QKKZ01000002">
    <property type="protein sequence ID" value="KAB7514723.1"/>
    <property type="molecule type" value="Genomic_DNA"/>
</dbReference>
<sequence length="261" mass="27738">MDTGDGPTYRLAWAVYLTVLVGAVALATFLTRNPTGDAVAMAVIFGGSGLLALAGTALGLRGVARPLTPRPLYAGRIRLLPMAVGVVLASLGLLLTEIGPIPPASLLALLFGGLLLAAAGGVVALLATNAEARARLDGVEPTEWRARPDRRRRRAWYGVTVAMAVALVALAAVTGDFFHISLLGYPVVAWAQAENERDYWLTDEGLVFGNTTAYRILDRSEITRVRHTGDSLRIERRGWRPALTCDTGGIDDPEGIADALR</sequence>
<evidence type="ECO:0000313" key="2">
    <source>
        <dbReference type="EMBL" id="KAB7514723.1"/>
    </source>
</evidence>
<keyword evidence="5" id="KW-1185">Reference proteome</keyword>
<dbReference type="EMBL" id="QJOW01000001">
    <property type="protein sequence ID" value="KAB7518036.1"/>
    <property type="molecule type" value="Genomic_DNA"/>
</dbReference>
<feature type="transmembrane region" description="Helical" evidence="1">
    <location>
        <begin position="12"/>
        <end position="32"/>
    </location>
</feature>
<name>A0A5N5U7Y3_9EURY</name>
<accession>A0A5N5U7Y3</accession>
<keyword evidence="1" id="KW-1133">Transmembrane helix</keyword>
<evidence type="ECO:0008006" key="6">
    <source>
        <dbReference type="Google" id="ProtNLM"/>
    </source>
</evidence>
<evidence type="ECO:0000256" key="1">
    <source>
        <dbReference type="SAM" id="Phobius"/>
    </source>
</evidence>
<evidence type="ECO:0000313" key="5">
    <source>
        <dbReference type="Proteomes" id="UP000326865"/>
    </source>
</evidence>